<dbReference type="Proteomes" id="UP001529510">
    <property type="component" value="Unassembled WGS sequence"/>
</dbReference>
<dbReference type="PANTHER" id="PTHR46013">
    <property type="entry name" value="VASCULAR CELL ADHESION MOLECULE 1"/>
    <property type="match status" value="1"/>
</dbReference>
<dbReference type="SMART" id="SM00409">
    <property type="entry name" value="IG"/>
    <property type="match status" value="1"/>
</dbReference>
<dbReference type="InterPro" id="IPR007110">
    <property type="entry name" value="Ig-like_dom"/>
</dbReference>
<organism evidence="3 4">
    <name type="scientific">Cirrhinus mrigala</name>
    <name type="common">Mrigala</name>
    <dbReference type="NCBI Taxonomy" id="683832"/>
    <lineage>
        <taxon>Eukaryota</taxon>
        <taxon>Metazoa</taxon>
        <taxon>Chordata</taxon>
        <taxon>Craniata</taxon>
        <taxon>Vertebrata</taxon>
        <taxon>Euteleostomi</taxon>
        <taxon>Actinopterygii</taxon>
        <taxon>Neopterygii</taxon>
        <taxon>Teleostei</taxon>
        <taxon>Ostariophysi</taxon>
        <taxon>Cypriniformes</taxon>
        <taxon>Cyprinidae</taxon>
        <taxon>Labeoninae</taxon>
        <taxon>Labeonini</taxon>
        <taxon>Cirrhinus</taxon>
    </lineage>
</organism>
<dbReference type="Gene3D" id="2.60.40.10">
    <property type="entry name" value="Immunoglobulins"/>
    <property type="match status" value="2"/>
</dbReference>
<dbReference type="InterPro" id="IPR003598">
    <property type="entry name" value="Ig_sub2"/>
</dbReference>
<dbReference type="InterPro" id="IPR003599">
    <property type="entry name" value="Ig_sub"/>
</dbReference>
<feature type="domain" description="Ig-like" evidence="2">
    <location>
        <begin position="85"/>
        <end position="128"/>
    </location>
</feature>
<name>A0ABD0RW42_CIRMR</name>
<feature type="non-terminal residue" evidence="3">
    <location>
        <position position="1"/>
    </location>
</feature>
<protein>
    <recommendedName>
        <fullName evidence="2">Ig-like domain-containing protein</fullName>
    </recommendedName>
</protein>
<feature type="non-terminal residue" evidence="3">
    <location>
        <position position="128"/>
    </location>
</feature>
<dbReference type="AlphaFoldDB" id="A0ABD0RW42"/>
<dbReference type="SMART" id="SM00408">
    <property type="entry name" value="IGc2"/>
    <property type="match status" value="1"/>
</dbReference>
<proteinExistence type="predicted"/>
<gene>
    <name evidence="3" type="ORF">M9458_000780</name>
</gene>
<comment type="caution">
    <text evidence="3">The sequence shown here is derived from an EMBL/GenBank/DDBJ whole genome shotgun (WGS) entry which is preliminary data.</text>
</comment>
<evidence type="ECO:0000256" key="1">
    <source>
        <dbReference type="SAM" id="MobiDB-lite"/>
    </source>
</evidence>
<dbReference type="InterPro" id="IPR036179">
    <property type="entry name" value="Ig-like_dom_sf"/>
</dbReference>
<dbReference type="PROSITE" id="PS50835">
    <property type="entry name" value="IG_LIKE"/>
    <property type="match status" value="2"/>
</dbReference>
<dbReference type="InterPro" id="IPR013783">
    <property type="entry name" value="Ig-like_fold"/>
</dbReference>
<reference evidence="3 4" key="1">
    <citation type="submission" date="2024-05" db="EMBL/GenBank/DDBJ databases">
        <title>Genome sequencing and assembly of Indian major carp, Cirrhinus mrigala (Hamilton, 1822).</title>
        <authorList>
            <person name="Mohindra V."/>
            <person name="Chowdhury L.M."/>
            <person name="Lal K."/>
            <person name="Jena J.K."/>
        </authorList>
    </citation>
    <scope>NUCLEOTIDE SEQUENCE [LARGE SCALE GENOMIC DNA]</scope>
    <source>
        <strain evidence="3">CM1030</strain>
        <tissue evidence="3">Blood</tissue>
    </source>
</reference>
<dbReference type="SUPFAM" id="SSF48726">
    <property type="entry name" value="Immunoglobulin"/>
    <property type="match status" value="2"/>
</dbReference>
<feature type="region of interest" description="Disordered" evidence="1">
    <location>
        <begin position="106"/>
        <end position="128"/>
    </location>
</feature>
<dbReference type="Pfam" id="PF13895">
    <property type="entry name" value="Ig_2"/>
    <property type="match status" value="2"/>
</dbReference>
<evidence type="ECO:0000313" key="3">
    <source>
        <dbReference type="EMBL" id="KAL0202762.1"/>
    </source>
</evidence>
<dbReference type="EMBL" id="JAMKFB020000001">
    <property type="protein sequence ID" value="KAL0202762.1"/>
    <property type="molecule type" value="Genomic_DNA"/>
</dbReference>
<evidence type="ECO:0000313" key="4">
    <source>
        <dbReference type="Proteomes" id="UP001529510"/>
    </source>
</evidence>
<dbReference type="PANTHER" id="PTHR46013:SF4">
    <property type="entry name" value="B-CELL RECEPTOR CD22-RELATED"/>
    <property type="match status" value="1"/>
</dbReference>
<feature type="domain" description="Ig-like" evidence="2">
    <location>
        <begin position="1"/>
        <end position="78"/>
    </location>
</feature>
<keyword evidence="4" id="KW-1185">Reference proteome</keyword>
<accession>A0ABD0RW42</accession>
<sequence>DVVVTLNPSGEIVVGDSVTLSCSSDSNPPALNFSWFKGETLQGSGDTYRITSVKSEDSGNYHCSARNKHGSQASAAVTVNVMYPPQNVSVFISISGEIVEGDSVTLSCSSDSNPPAEISWFKEDETSA</sequence>
<evidence type="ECO:0000259" key="2">
    <source>
        <dbReference type="PROSITE" id="PS50835"/>
    </source>
</evidence>